<keyword evidence="2 3" id="KW-0326">Glycosidase</keyword>
<keyword evidence="1 3" id="KW-0378">Hydrolase</keyword>
<feature type="chain" id="PRO_5017835224" evidence="4">
    <location>
        <begin position="21"/>
        <end position="509"/>
    </location>
</feature>
<evidence type="ECO:0000256" key="2">
    <source>
        <dbReference type="ARBA" id="ARBA00023295"/>
    </source>
</evidence>
<evidence type="ECO:0000256" key="3">
    <source>
        <dbReference type="RuleBase" id="RU361153"/>
    </source>
</evidence>
<dbReference type="SUPFAM" id="SSF51445">
    <property type="entry name" value="(Trans)glycosidases"/>
    <property type="match status" value="1"/>
</dbReference>
<comment type="caution">
    <text evidence="6">The sequence shown here is derived from an EMBL/GenBank/DDBJ whole genome shotgun (WGS) entry which is preliminary data.</text>
</comment>
<dbReference type="Gene3D" id="3.20.20.80">
    <property type="entry name" value="Glycosidases"/>
    <property type="match status" value="1"/>
</dbReference>
<dbReference type="Pfam" id="PF00150">
    <property type="entry name" value="Cellulase"/>
    <property type="match status" value="1"/>
</dbReference>
<evidence type="ECO:0000259" key="5">
    <source>
        <dbReference type="Pfam" id="PF00150"/>
    </source>
</evidence>
<dbReference type="InterPro" id="IPR001547">
    <property type="entry name" value="Glyco_hydro_5"/>
</dbReference>
<keyword evidence="7" id="KW-1185">Reference proteome</keyword>
<accession>A0A3E0E981</accession>
<evidence type="ECO:0000256" key="4">
    <source>
        <dbReference type="SAM" id="SignalP"/>
    </source>
</evidence>
<proteinExistence type="inferred from homology"/>
<comment type="similarity">
    <text evidence="3">Belongs to the glycosyl hydrolase 5 (cellulase A) family.</text>
</comment>
<dbReference type="InterPro" id="IPR017853">
    <property type="entry name" value="GH"/>
</dbReference>
<dbReference type="Proteomes" id="UP000257136">
    <property type="component" value="Unassembled WGS sequence"/>
</dbReference>
<organism evidence="6 7">
    <name type="scientific">Flavobacterium aquicola</name>
    <dbReference type="NCBI Taxonomy" id="1682742"/>
    <lineage>
        <taxon>Bacteria</taxon>
        <taxon>Pseudomonadati</taxon>
        <taxon>Bacteroidota</taxon>
        <taxon>Flavobacteriia</taxon>
        <taxon>Flavobacteriales</taxon>
        <taxon>Flavobacteriaceae</taxon>
        <taxon>Flavobacterium</taxon>
    </lineage>
</organism>
<feature type="domain" description="Glycoside hydrolase family 5" evidence="5">
    <location>
        <begin position="102"/>
        <end position="306"/>
    </location>
</feature>
<feature type="signal peptide" evidence="4">
    <location>
        <begin position="1"/>
        <end position="20"/>
    </location>
</feature>
<dbReference type="OrthoDB" id="781226at2"/>
<evidence type="ECO:0000313" key="7">
    <source>
        <dbReference type="Proteomes" id="UP000257136"/>
    </source>
</evidence>
<dbReference type="EMBL" id="QUNI01000012">
    <property type="protein sequence ID" value="REG94802.1"/>
    <property type="molecule type" value="Genomic_DNA"/>
</dbReference>
<dbReference type="GO" id="GO:0000272">
    <property type="term" value="P:polysaccharide catabolic process"/>
    <property type="evidence" value="ECO:0007669"/>
    <property type="project" value="InterPro"/>
</dbReference>
<keyword evidence="4" id="KW-0732">Signal</keyword>
<sequence>MKIQNSIVLFCALISFSVQSQNANPVVTIRPNEIISNEFIGNGIEFSAYPHADTDDSEWGKLMTDEKWQLVFDRVSFIKPKIARVMDQANWRYLKGFDASGNPIVDFESDQMKALYKLLNYCEKNKITVILGEWGQPYKVHDTYLNLQNSFTGANDQKWIDLIIKNLNHLLKVKKYSCIKYYNLVNEPNGDWATTDGDFQQWREGIEMLHKSIAKAGLDKYISIIGPDATSFNNPRSKYKGLDWVKQTALQIPDLVSAYDVHDYPSKESIRSGEFQKIFGDLVRFTDSVHRKPFILGELGLKGEPSSKEHLDDKFTSADSQLSIYDYDYGVDMADALIQSMNSGFDAVIAWDLDDAMHTKDDKGDKYKLKRWGMFNSLGKELTDSKADEDLRPWFYTWSIMTRNFTSDMKIVKFNNLNIEKVRATAGVTKSGDFTIAIANNSDKEASFTIDTKNLKLKPEVIKYLYSENKRPVDAKGFPVPSEKFKLKTDGIQVSIPAKSVILYTSYQQ</sequence>
<evidence type="ECO:0000256" key="1">
    <source>
        <dbReference type="ARBA" id="ARBA00022801"/>
    </source>
</evidence>
<gene>
    <name evidence="6" type="ORF">C8P67_11293</name>
</gene>
<dbReference type="AlphaFoldDB" id="A0A3E0E981"/>
<dbReference type="RefSeq" id="WP_115814504.1">
    <property type="nucleotide sequence ID" value="NZ_QUNI01000012.1"/>
</dbReference>
<dbReference type="GO" id="GO:0004553">
    <property type="term" value="F:hydrolase activity, hydrolyzing O-glycosyl compounds"/>
    <property type="evidence" value="ECO:0007669"/>
    <property type="project" value="InterPro"/>
</dbReference>
<name>A0A3E0E981_9FLAO</name>
<protein>
    <submittedName>
        <fullName evidence="6">Cellulase (Glycosyl hydrolase family 5)</fullName>
    </submittedName>
</protein>
<evidence type="ECO:0000313" key="6">
    <source>
        <dbReference type="EMBL" id="REG94802.1"/>
    </source>
</evidence>
<reference evidence="6 7" key="1">
    <citation type="submission" date="2018-08" db="EMBL/GenBank/DDBJ databases">
        <title>Genomic Encyclopedia of Archaeal and Bacterial Type Strains, Phase II (KMG-II): from individual species to whole genera.</title>
        <authorList>
            <person name="Goeker M."/>
        </authorList>
    </citation>
    <scope>NUCLEOTIDE SEQUENCE [LARGE SCALE GENOMIC DNA]</scope>
    <source>
        <strain evidence="6 7">DSM 100880</strain>
    </source>
</reference>